<dbReference type="PANTHER" id="PTHR16263:SF4">
    <property type="entry name" value="TETRATRICOPEPTIDE REPEAT PROTEIN 38"/>
    <property type="match status" value="1"/>
</dbReference>
<evidence type="ECO:0000256" key="4">
    <source>
        <dbReference type="ARBA" id="ARBA00022803"/>
    </source>
</evidence>
<dbReference type="PANTHER" id="PTHR16263">
    <property type="entry name" value="TETRATRICOPEPTIDE REPEAT PROTEIN 38"/>
    <property type="match status" value="1"/>
</dbReference>
<sequence length="453" mass="50646">MQDILGNATTVQTAQDLQAVNDFIEGFLGYNQCIIAVLTAAETSQNGLVHIYAGLLWMLSETGDIPEAAQQHAQKAMAATGLNAREQLLLQTLTFWLQSDMAGVRQTLQTLLSQWPCDLVALKIHQYDDFNNGRFLEMLRVTELCHSAAASNAYFQGMRAFAFEQCHLFDHAEEAARQALALDPQEAWAQHALAHIMLTQGRIEEGVSFLSAHTQEWGRLTSFLYTHLWWHKALFHISLGQQDVALAIYDEHCWARDRTFSQDQAGAVSLLLRLELTGVAVGARWQDLGTYLVARQHDVSQPFLTLHYLYGLLRAHKPEGEFLLNAIRHEAARKKTSLHAAWHEVGVALADALAAHAQERYDAVLPLLDPVMGRIGQIGGSHAQRDLFEQIALDAMLRIGENSRAQQILETRRLIIPYDVPTNTALAGLYEQSGLSALAQEARGRWRDRRTVG</sequence>
<dbReference type="InterPro" id="IPR011990">
    <property type="entry name" value="TPR-like_helical_dom_sf"/>
</dbReference>
<evidence type="ECO:0000256" key="3">
    <source>
        <dbReference type="ARBA" id="ARBA00022737"/>
    </source>
</evidence>
<dbReference type="SUPFAM" id="SSF48452">
    <property type="entry name" value="TPR-like"/>
    <property type="match status" value="1"/>
</dbReference>
<reference evidence="5 6" key="1">
    <citation type="journal article" date="2011" name="Biochem. Biophys. Res. Commun.">
        <title>Increased number of Arginine-based salt bridges contributes to the thermotolerance of thermotolerant acetic acid bacteria, Acetobacter tropicalis SKU1100.</title>
        <authorList>
            <person name="Matsutani M."/>
            <person name="Hirakawa H."/>
            <person name="Nishikura M."/>
            <person name="Soemphol W."/>
            <person name="Ali I.A.I."/>
            <person name="Yakushi T."/>
            <person name="Matsushita K."/>
        </authorList>
    </citation>
    <scope>NUCLEOTIDE SEQUENCE [LARGE SCALE GENOMIC DNA]</scope>
    <source>
        <strain evidence="5 6">NBRC 101654</strain>
    </source>
</reference>
<organism evidence="5 6">
    <name type="scientific">Acetobacter tropicalis NBRC 101654</name>
    <dbReference type="NCBI Taxonomy" id="749388"/>
    <lineage>
        <taxon>Bacteria</taxon>
        <taxon>Pseudomonadati</taxon>
        <taxon>Pseudomonadota</taxon>
        <taxon>Alphaproteobacteria</taxon>
        <taxon>Acetobacterales</taxon>
        <taxon>Acetobacteraceae</taxon>
        <taxon>Acetobacter</taxon>
    </lineage>
</organism>
<keyword evidence="4" id="KW-0802">TPR repeat</keyword>
<dbReference type="Gene3D" id="1.25.40.10">
    <property type="entry name" value="Tetratricopeptide repeat domain"/>
    <property type="match status" value="1"/>
</dbReference>
<dbReference type="AlphaFoldDB" id="F7VFE5"/>
<proteinExistence type="inferred from homology"/>
<dbReference type="CDD" id="cd05804">
    <property type="entry name" value="StaR_like"/>
    <property type="match status" value="1"/>
</dbReference>
<dbReference type="RefSeq" id="WP_006559116.1">
    <property type="nucleotide sequence ID" value="NZ_BABS01000066.1"/>
</dbReference>
<gene>
    <name evidence="5" type="ORF">ATPR_2094</name>
</gene>
<comment type="caution">
    <text evidence="5">The sequence shown here is derived from an EMBL/GenBank/DDBJ whole genome shotgun (WGS) entry which is preliminary data.</text>
</comment>
<protein>
    <recommendedName>
        <fullName evidence="2">Tetratricopeptide repeat protein 38</fullName>
    </recommendedName>
</protein>
<dbReference type="EMBL" id="BABS01000066">
    <property type="protein sequence ID" value="GAA09090.1"/>
    <property type="molecule type" value="Genomic_DNA"/>
</dbReference>
<dbReference type="InterPro" id="IPR033891">
    <property type="entry name" value="TTC38"/>
</dbReference>
<name>F7VFE5_9PROT</name>
<comment type="similarity">
    <text evidence="1">Belongs to the TTC38 family.</text>
</comment>
<evidence type="ECO:0000256" key="2">
    <source>
        <dbReference type="ARBA" id="ARBA00019992"/>
    </source>
</evidence>
<dbReference type="Proteomes" id="UP000004319">
    <property type="component" value="Unassembled WGS sequence"/>
</dbReference>
<evidence type="ECO:0000313" key="6">
    <source>
        <dbReference type="Proteomes" id="UP000004319"/>
    </source>
</evidence>
<evidence type="ECO:0000313" key="5">
    <source>
        <dbReference type="EMBL" id="GAA09090.1"/>
    </source>
</evidence>
<keyword evidence="3" id="KW-0677">Repeat</keyword>
<accession>F7VFE5</accession>
<evidence type="ECO:0000256" key="1">
    <source>
        <dbReference type="ARBA" id="ARBA00005857"/>
    </source>
</evidence>